<keyword evidence="7" id="KW-0479">Metal-binding</keyword>
<dbReference type="KEGG" id="spaa:SPAPADRAFT_67510"/>
<dbReference type="FunFam" id="3.40.50.300:FF:000593">
    <property type="entry name" value="DNA repair protein RAD50"/>
    <property type="match status" value="1"/>
</dbReference>
<dbReference type="RefSeq" id="XP_007376228.1">
    <property type="nucleotide sequence ID" value="XM_007376166.1"/>
</dbReference>
<protein>
    <recommendedName>
        <fullName evidence="5">DNA repair protein RAD50</fullName>
    </recommendedName>
</protein>
<reference evidence="21 22" key="1">
    <citation type="journal article" date="2011" name="Proc. Natl. Acad. Sci. U.S.A.">
        <title>Comparative genomics of xylose-fermenting fungi for enhanced biofuel production.</title>
        <authorList>
            <person name="Wohlbach D.J."/>
            <person name="Kuo A."/>
            <person name="Sato T.K."/>
            <person name="Potts K.M."/>
            <person name="Salamov A.A."/>
            <person name="LaButti K.M."/>
            <person name="Sun H."/>
            <person name="Clum A."/>
            <person name="Pangilinan J.L."/>
            <person name="Lindquist E.A."/>
            <person name="Lucas S."/>
            <person name="Lapidus A."/>
            <person name="Jin M."/>
            <person name="Gunawan C."/>
            <person name="Balan V."/>
            <person name="Dale B.E."/>
            <person name="Jeffries T.W."/>
            <person name="Zinkel R."/>
            <person name="Barry K.W."/>
            <person name="Grigoriev I.V."/>
            <person name="Gasch A.P."/>
        </authorList>
    </citation>
    <scope>NUCLEOTIDE SEQUENCE [LARGE SCALE GENOMIC DNA]</scope>
    <source>
        <strain evidence="22">NRRL Y-27907 / 11-Y1</strain>
    </source>
</reference>
<evidence type="ECO:0000256" key="3">
    <source>
        <dbReference type="ARBA" id="ARBA00004286"/>
    </source>
</evidence>
<dbReference type="Pfam" id="PF13476">
    <property type="entry name" value="AAA_23"/>
    <property type="match status" value="1"/>
</dbReference>
<organism evidence="22">
    <name type="scientific">Spathaspora passalidarum (strain NRRL Y-27907 / 11-Y1)</name>
    <dbReference type="NCBI Taxonomy" id="619300"/>
    <lineage>
        <taxon>Eukaryota</taxon>
        <taxon>Fungi</taxon>
        <taxon>Dikarya</taxon>
        <taxon>Ascomycota</taxon>
        <taxon>Saccharomycotina</taxon>
        <taxon>Pichiomycetes</taxon>
        <taxon>Debaryomycetaceae</taxon>
        <taxon>Spathaspora</taxon>
    </lineage>
</organism>
<evidence type="ECO:0000256" key="6">
    <source>
        <dbReference type="ARBA" id="ARBA00022454"/>
    </source>
</evidence>
<comment type="catalytic activity">
    <reaction evidence="18">
        <text>ATP + H2O = ADP + phosphate + H(+)</text>
        <dbReference type="Rhea" id="RHEA:13065"/>
        <dbReference type="ChEBI" id="CHEBI:15377"/>
        <dbReference type="ChEBI" id="CHEBI:15378"/>
        <dbReference type="ChEBI" id="CHEBI:30616"/>
        <dbReference type="ChEBI" id="CHEBI:43474"/>
        <dbReference type="ChEBI" id="CHEBI:456216"/>
    </reaction>
</comment>
<dbReference type="GO" id="GO:0000722">
    <property type="term" value="P:telomere maintenance via recombination"/>
    <property type="evidence" value="ECO:0007669"/>
    <property type="project" value="EnsemblFungi"/>
</dbReference>
<evidence type="ECO:0000256" key="17">
    <source>
        <dbReference type="ARBA" id="ARBA00023254"/>
    </source>
</evidence>
<evidence type="ECO:0000256" key="12">
    <source>
        <dbReference type="ARBA" id="ARBA00022840"/>
    </source>
</evidence>
<comment type="similarity">
    <text evidence="4">Belongs to the SMC family. RAD50 subfamily.</text>
</comment>
<dbReference type="GO" id="GO:0043047">
    <property type="term" value="F:single-stranded telomeric DNA binding"/>
    <property type="evidence" value="ECO:0007669"/>
    <property type="project" value="EnsemblFungi"/>
</dbReference>
<evidence type="ECO:0000256" key="14">
    <source>
        <dbReference type="ARBA" id="ARBA00023054"/>
    </source>
</evidence>
<dbReference type="EMBL" id="GL996503">
    <property type="protein sequence ID" value="EGW31450.1"/>
    <property type="molecule type" value="Genomic_DNA"/>
</dbReference>
<dbReference type="NCBIfam" id="TIGR00606">
    <property type="entry name" value="rad50"/>
    <property type="match status" value="1"/>
</dbReference>
<dbReference type="GO" id="GO:0004017">
    <property type="term" value="F:AMP kinase activity"/>
    <property type="evidence" value="ECO:0007669"/>
    <property type="project" value="EnsemblFungi"/>
</dbReference>
<keyword evidence="15" id="KW-0234">DNA repair</keyword>
<gene>
    <name evidence="21" type="ORF">SPAPADRAFT_67510</name>
</gene>
<dbReference type="GO" id="GO:0007004">
    <property type="term" value="P:telomere maintenance via telomerase"/>
    <property type="evidence" value="ECO:0007669"/>
    <property type="project" value="TreeGrafter"/>
</dbReference>
<feature type="coiled-coil region" evidence="19">
    <location>
        <begin position="741"/>
        <end position="816"/>
    </location>
</feature>
<name>G3AQA3_SPAPN</name>
<feature type="coiled-coil region" evidence="19">
    <location>
        <begin position="238"/>
        <end position="345"/>
    </location>
</feature>
<evidence type="ECO:0000256" key="19">
    <source>
        <dbReference type="SAM" id="Coils"/>
    </source>
</evidence>
<feature type="coiled-coil region" evidence="19">
    <location>
        <begin position="1044"/>
        <end position="1103"/>
    </location>
</feature>
<feature type="coiled-coil region" evidence="19">
    <location>
        <begin position="974"/>
        <end position="1008"/>
    </location>
</feature>
<dbReference type="GO" id="GO:0003691">
    <property type="term" value="F:double-stranded telomeric DNA binding"/>
    <property type="evidence" value="ECO:0007669"/>
    <property type="project" value="EnsemblFungi"/>
</dbReference>
<evidence type="ECO:0000256" key="10">
    <source>
        <dbReference type="ARBA" id="ARBA00022801"/>
    </source>
</evidence>
<keyword evidence="22" id="KW-1185">Reference proteome</keyword>
<dbReference type="STRING" id="619300.G3AQA3"/>
<dbReference type="OrthoDB" id="18797at2759"/>
<dbReference type="GO" id="GO:0097552">
    <property type="term" value="P:mitochondrial double-strand break repair via homologous recombination"/>
    <property type="evidence" value="ECO:0007669"/>
    <property type="project" value="EnsemblFungi"/>
</dbReference>
<evidence type="ECO:0000259" key="20">
    <source>
        <dbReference type="Pfam" id="PF13476"/>
    </source>
</evidence>
<dbReference type="PANTHER" id="PTHR18867">
    <property type="entry name" value="RAD50"/>
    <property type="match status" value="1"/>
</dbReference>
<accession>G3AQA3</accession>
<feature type="coiled-coil region" evidence="19">
    <location>
        <begin position="623"/>
        <end position="669"/>
    </location>
</feature>
<dbReference type="PANTHER" id="PTHR18867:SF12">
    <property type="entry name" value="DNA REPAIR PROTEIN RAD50"/>
    <property type="match status" value="1"/>
</dbReference>
<keyword evidence="11" id="KW-0862">Zinc</keyword>
<comment type="subcellular location">
    <subcellularLocation>
        <location evidence="3">Chromosome</location>
    </subcellularLocation>
    <subcellularLocation>
        <location evidence="2">Nucleus</location>
    </subcellularLocation>
</comment>
<proteinExistence type="inferred from homology"/>
<dbReference type="GO" id="GO:0051880">
    <property type="term" value="F:G-quadruplex DNA binding"/>
    <property type="evidence" value="ECO:0007669"/>
    <property type="project" value="EnsemblFungi"/>
</dbReference>
<keyword evidence="9" id="KW-0227">DNA damage</keyword>
<keyword evidence="10" id="KW-0378">Hydrolase</keyword>
<keyword evidence="13" id="KW-0460">Magnesium</keyword>
<keyword evidence="16" id="KW-0539">Nucleus</keyword>
<dbReference type="InterPro" id="IPR004584">
    <property type="entry name" value="Rad50_eukaryotes"/>
</dbReference>
<dbReference type="GO" id="GO:0035753">
    <property type="term" value="P:maintenance of DNA trinucleotide repeats"/>
    <property type="evidence" value="ECO:0007669"/>
    <property type="project" value="EnsemblFungi"/>
</dbReference>
<evidence type="ECO:0000256" key="5">
    <source>
        <dbReference type="ARBA" id="ARBA00017893"/>
    </source>
</evidence>
<evidence type="ECO:0000256" key="4">
    <source>
        <dbReference type="ARBA" id="ARBA00009439"/>
    </source>
</evidence>
<sequence length="1307" mass="149848">MSSLYKLSIKGIRAFEPENEETIQFGFPLTLICGQNGTGKTTIIECLKYATTGDLPPNSKGGAFVHDPSLSGRSNVSGQIKLAFRNVNGKSMITTRTVQLSKKQSRGSAAATLTFKTMEGQLTLIEKGDKISISTKNSELDAQTPIYLGASRSILDYVIFCHQDESLWPLSEASVLKKRFDDIFEASKFTKVLDNLKNIKKEMATDIKLIEQSVQHLKIDKDRAQRVQDKLVSMNDSVDTFTGEIADLNIKIEQKEKEAEQLFVSNQEFQKTLSDYENLLMKKKSLEEQIERIKSAIELLSDSDEELMDKKDNFAAITEENKNKIQELQQTQAVLNSELKDKSNDYNTLIRLDGSLRAKKSEYEDNIEKISDLIATNAEMLGIELSGETNDDITVFGSEIDRRLKSLLKDEKKLLADNKAIDSEKQAQVQEILTSISREEQHQEYATADWNSNNYKLTTLKRRFESLDNDESVLDSRKRELADATKKLDEKKASNEIKDLDEKIEKSNFEISKLDIELEELSKKVLLSNKQSELRSKVNFLQESIKTKNASIEKLIKSTEYGYQKLLGKKVDVNLGETVLNEKISDLETALEERQRSVIKLSGEVETNKAMIESNRKAELENIKKTNNLKERITKVIEEEEIDNYENLVEELEENYRNVMEDVNTSEVTKHFNVTAISIAEKNNQCLLCKRSFEADSLQKFIAELKLTVDEKKIKAIHNQSVEIKKELDDVKAINLDIINLRECQKQIETFKSIKKELQEKESLLLEQLQQAKVELQTQQSSLDVGLNLRRPISEIVRLNTEVNDTEMQVDELSEELNDFGTVVLSYSELQALQQEKNSLMKEERLKVNNYTESKYVAQRELQRLENRVKDIRLQISKLETSLSEIKNIKDSITETEANLEKLEKNIDQSKITLNELNSIKAERITTLKQVQEEHHHAEKMIHNDVEKVSRLSSSFKVLQEAIFTFENHDSVKLEENTSKMQQVSSEIDTLKDTIEENLSSVSALEKQVYESSRIEHNIIANIDYRAQLRKLEQAEFEINGIDIENAQNRKEEYQEKSRKLRQEITNLTSQHAGKIGEVKQIKDQIKGLHKELETEYKNVNQAYHEEWIKLQTNMLVSNDIQNYSKALDNAIMKYHSIKMEDINRILGELWSQTYKGSDISTIAIKSDVNLQAKGNRSYNYRVVMVKNASELDMRGRCSAGQKVLASILIRLALAECFGANCGMIALDEPTTNLDSENSESLAEALNHIIEYRKAQSNFQLIVITHDEKFLTHIRGDRFTDHFYRIQRDEGNKSRIYSLPIGRIQDS</sequence>
<keyword evidence="14 19" id="KW-0175">Coiled coil</keyword>
<dbReference type="InParanoid" id="G3AQA3"/>
<dbReference type="eggNOG" id="KOG0962">
    <property type="taxonomic scope" value="Eukaryota"/>
</dbReference>
<feature type="domain" description="Rad50/SbcC-type AAA" evidence="20">
    <location>
        <begin position="6"/>
        <end position="258"/>
    </location>
</feature>
<feature type="coiled-coil region" evidence="19">
    <location>
        <begin position="848"/>
        <end position="920"/>
    </location>
</feature>
<evidence type="ECO:0000256" key="11">
    <source>
        <dbReference type="ARBA" id="ARBA00022833"/>
    </source>
</evidence>
<feature type="coiled-coil region" evidence="19">
    <location>
        <begin position="474"/>
        <end position="524"/>
    </location>
</feature>
<keyword evidence="6" id="KW-0158">Chromosome</keyword>
<evidence type="ECO:0000256" key="18">
    <source>
        <dbReference type="ARBA" id="ARBA00049360"/>
    </source>
</evidence>
<evidence type="ECO:0000256" key="13">
    <source>
        <dbReference type="ARBA" id="ARBA00022842"/>
    </source>
</evidence>
<dbReference type="SUPFAM" id="SSF52540">
    <property type="entry name" value="P-loop containing nucleoside triphosphate hydrolases"/>
    <property type="match status" value="2"/>
</dbReference>
<dbReference type="GO" id="GO:0030870">
    <property type="term" value="C:Mre11 complex"/>
    <property type="evidence" value="ECO:0007669"/>
    <property type="project" value="EnsemblFungi"/>
</dbReference>
<dbReference type="Pfam" id="PF13558">
    <property type="entry name" value="SbcC_Walker_B"/>
    <property type="match status" value="1"/>
</dbReference>
<evidence type="ECO:0000256" key="7">
    <source>
        <dbReference type="ARBA" id="ARBA00022723"/>
    </source>
</evidence>
<dbReference type="HOGENOM" id="CLU_006184_0_0_1"/>
<keyword evidence="8" id="KW-0547">Nucleotide-binding</keyword>
<evidence type="ECO:0000256" key="16">
    <source>
        <dbReference type="ARBA" id="ARBA00023242"/>
    </source>
</evidence>
<evidence type="ECO:0000256" key="9">
    <source>
        <dbReference type="ARBA" id="ARBA00022763"/>
    </source>
</evidence>
<dbReference type="GO" id="GO:0016887">
    <property type="term" value="F:ATP hydrolysis activity"/>
    <property type="evidence" value="ECO:0007669"/>
    <property type="project" value="EnsemblFungi"/>
</dbReference>
<dbReference type="FunFam" id="3.40.50.300:FF:001195">
    <property type="entry name" value="DNA repair protein rad50"/>
    <property type="match status" value="1"/>
</dbReference>
<dbReference type="GO" id="GO:0062176">
    <property type="term" value="P:R-loop processing"/>
    <property type="evidence" value="ECO:0007669"/>
    <property type="project" value="EnsemblFungi"/>
</dbReference>
<dbReference type="InterPro" id="IPR038729">
    <property type="entry name" value="Rad50/SbcC_AAA"/>
</dbReference>
<dbReference type="GO" id="GO:0006284">
    <property type="term" value="P:base-excision repair"/>
    <property type="evidence" value="ECO:0007669"/>
    <property type="project" value="EnsemblFungi"/>
</dbReference>
<dbReference type="GO" id="GO:0006303">
    <property type="term" value="P:double-strand break repair via nonhomologous end joining"/>
    <property type="evidence" value="ECO:0007669"/>
    <property type="project" value="EnsemblFungi"/>
</dbReference>
<dbReference type="GeneID" id="18875166"/>
<dbReference type="GO" id="GO:0046872">
    <property type="term" value="F:metal ion binding"/>
    <property type="evidence" value="ECO:0007669"/>
    <property type="project" value="UniProtKB-KW"/>
</dbReference>
<keyword evidence="12" id="KW-0067">ATP-binding</keyword>
<dbReference type="FunCoup" id="G3AQA3">
    <property type="interactions" value="1034"/>
</dbReference>
<evidence type="ECO:0000256" key="1">
    <source>
        <dbReference type="ARBA" id="ARBA00001947"/>
    </source>
</evidence>
<comment type="cofactor">
    <cofactor evidence="1">
        <name>Zn(2+)</name>
        <dbReference type="ChEBI" id="CHEBI:29105"/>
    </cofactor>
</comment>
<dbReference type="InterPro" id="IPR027417">
    <property type="entry name" value="P-loop_NTPase"/>
</dbReference>
<evidence type="ECO:0000256" key="8">
    <source>
        <dbReference type="ARBA" id="ARBA00022741"/>
    </source>
</evidence>
<dbReference type="Gene3D" id="3.40.50.300">
    <property type="entry name" value="P-loop containing nucleotide triphosphate hydrolases"/>
    <property type="match status" value="2"/>
</dbReference>
<dbReference type="Proteomes" id="UP000000709">
    <property type="component" value="Unassembled WGS sequence"/>
</dbReference>
<dbReference type="GO" id="GO:0007129">
    <property type="term" value="P:homologous chromosome pairing at meiosis"/>
    <property type="evidence" value="ECO:0007669"/>
    <property type="project" value="EnsemblFungi"/>
</dbReference>
<evidence type="ECO:0000256" key="2">
    <source>
        <dbReference type="ARBA" id="ARBA00004123"/>
    </source>
</evidence>
<evidence type="ECO:0000256" key="15">
    <source>
        <dbReference type="ARBA" id="ARBA00023204"/>
    </source>
</evidence>
<evidence type="ECO:0000313" key="21">
    <source>
        <dbReference type="EMBL" id="EGW31450.1"/>
    </source>
</evidence>
<dbReference type="OMA" id="FSDYYYR"/>
<keyword evidence="17" id="KW-0469">Meiosis</keyword>
<dbReference type="GO" id="GO:0000794">
    <property type="term" value="C:condensed nuclear chromosome"/>
    <property type="evidence" value="ECO:0007669"/>
    <property type="project" value="TreeGrafter"/>
</dbReference>
<dbReference type="GO" id="GO:0005524">
    <property type="term" value="F:ATP binding"/>
    <property type="evidence" value="ECO:0007669"/>
    <property type="project" value="UniProtKB-KW"/>
</dbReference>
<evidence type="ECO:0000313" key="22">
    <source>
        <dbReference type="Proteomes" id="UP000000709"/>
    </source>
</evidence>